<dbReference type="Ensembl" id="ENSDCDT00010041201.1">
    <property type="protein sequence ID" value="ENSDCDP00010033209.1"/>
    <property type="gene ID" value="ENSDCDG00010021210.1"/>
</dbReference>
<keyword evidence="7 13" id="KW-0812">Transmembrane</keyword>
<evidence type="ECO:0000259" key="15">
    <source>
        <dbReference type="Pfam" id="PF23417"/>
    </source>
</evidence>
<dbReference type="GO" id="GO:0002218">
    <property type="term" value="P:activation of innate immune response"/>
    <property type="evidence" value="ECO:0007669"/>
    <property type="project" value="InterPro"/>
</dbReference>
<keyword evidence="9" id="KW-0256">Endoplasmic reticulum</keyword>
<dbReference type="InterPro" id="IPR055432">
    <property type="entry name" value="STING_LBD"/>
</dbReference>
<feature type="domain" description="STING ligand-binding" evidence="14">
    <location>
        <begin position="149"/>
        <end position="327"/>
    </location>
</feature>
<dbReference type="GO" id="GO:0051607">
    <property type="term" value="P:defense response to virus"/>
    <property type="evidence" value="ECO:0007669"/>
    <property type="project" value="TreeGrafter"/>
</dbReference>
<gene>
    <name evidence="16" type="primary">STING1</name>
</gene>
<dbReference type="GO" id="GO:0048471">
    <property type="term" value="C:perinuclear region of cytoplasm"/>
    <property type="evidence" value="ECO:0007669"/>
    <property type="project" value="UniProtKB-SubCell"/>
</dbReference>
<dbReference type="InterPro" id="IPR038623">
    <property type="entry name" value="STING_C_sf"/>
</dbReference>
<keyword evidence="10 13" id="KW-1133">Transmembrane helix</keyword>
<feature type="compositionally biased region" description="Polar residues" evidence="12">
    <location>
        <begin position="350"/>
        <end position="359"/>
    </location>
</feature>
<dbReference type="GeneTree" id="ENSGT00390000008582"/>
<accession>A0AAY4CKP3</accession>
<feature type="domain" description="STING transmembrane" evidence="15">
    <location>
        <begin position="42"/>
        <end position="146"/>
    </location>
</feature>
<keyword evidence="11 13" id="KW-0472">Membrane</keyword>
<dbReference type="Gene3D" id="1.20.5.5200">
    <property type="match status" value="1"/>
</dbReference>
<dbReference type="InterPro" id="IPR047191">
    <property type="entry name" value="STING_C_chordates"/>
</dbReference>
<evidence type="ECO:0000256" key="4">
    <source>
        <dbReference type="ARBA" id="ARBA00004556"/>
    </source>
</evidence>
<dbReference type="PANTHER" id="PTHR34339">
    <property type="entry name" value="STIMULATOR OF INTERFERON GENES PROTEIN"/>
    <property type="match status" value="1"/>
</dbReference>
<sequence>MYVESVVPRPRGTLRRVCGVVLGIFALICCLLGRPVSFVVKTVHLTLCGLALGVTLLTVCLVAEEWCFHLPQRYGGSVCRMLRVCVCHRAQVGVSALALLFMLRAEPLSGDDLLNVLISASCFLLLKTTAVLVPSPVEMSEVCEAGKMNVSHGLAWSFYLGYLKLVLPVEKLKELNGAVLKGAGPTRLHILLPLNAAVSSRPEVDDPNVRFHAHLPPLEVDRAGVRGRVFKNSLYKVMDAQGKPHFCVLEYATPLLTLHQMSHESSAGFGEAQRRHQVLLFYRTLRDILESSLQCRNLYRLILLDDQRTHEPHYLSTEIVRHLQQQQKEEVCLAPTLDLALGAAGPMSSMPSLQISNTPRPLRCEPEENSEL</sequence>
<dbReference type="InterPro" id="IPR029158">
    <property type="entry name" value="STING"/>
</dbReference>
<keyword evidence="17" id="KW-1185">Reference proteome</keyword>
<evidence type="ECO:0000256" key="3">
    <source>
        <dbReference type="ARBA" id="ARBA00004542"/>
    </source>
</evidence>
<evidence type="ECO:0000256" key="10">
    <source>
        <dbReference type="ARBA" id="ARBA00022989"/>
    </source>
</evidence>
<dbReference type="Gene3D" id="3.40.50.12100">
    <property type="entry name" value="Stimulator of interferon genes protein"/>
    <property type="match status" value="1"/>
</dbReference>
<name>A0AAY4CKP3_9TELE</name>
<dbReference type="GO" id="GO:0032481">
    <property type="term" value="P:positive regulation of type I interferon production"/>
    <property type="evidence" value="ECO:0007669"/>
    <property type="project" value="InterPro"/>
</dbReference>
<dbReference type="GO" id="GO:0005789">
    <property type="term" value="C:endoplasmic reticulum membrane"/>
    <property type="evidence" value="ECO:0007669"/>
    <property type="project" value="UniProtKB-SubCell"/>
</dbReference>
<dbReference type="Pfam" id="PF15009">
    <property type="entry name" value="STING_LBD"/>
    <property type="match status" value="1"/>
</dbReference>
<dbReference type="GO" id="GO:0000045">
    <property type="term" value="P:autophagosome assembly"/>
    <property type="evidence" value="ECO:0007669"/>
    <property type="project" value="TreeGrafter"/>
</dbReference>
<evidence type="ECO:0000313" key="16">
    <source>
        <dbReference type="Ensembl" id="ENSDCDP00010033209.1"/>
    </source>
</evidence>
<dbReference type="AlphaFoldDB" id="A0AAY4CKP3"/>
<proteinExistence type="inferred from homology"/>
<evidence type="ECO:0000256" key="8">
    <source>
        <dbReference type="ARBA" id="ARBA00022741"/>
    </source>
</evidence>
<dbReference type="PANTHER" id="PTHR34339:SF1">
    <property type="entry name" value="STIMULATOR OF INTERFERON GENES PROTEIN"/>
    <property type="match status" value="1"/>
</dbReference>
<dbReference type="GO" id="GO:0061709">
    <property type="term" value="P:reticulophagy"/>
    <property type="evidence" value="ECO:0007669"/>
    <property type="project" value="TreeGrafter"/>
</dbReference>
<dbReference type="GO" id="GO:0035438">
    <property type="term" value="F:cyclic-di-GMP binding"/>
    <property type="evidence" value="ECO:0007669"/>
    <property type="project" value="TreeGrafter"/>
</dbReference>
<feature type="transmembrane region" description="Helical" evidence="13">
    <location>
        <begin position="17"/>
        <end position="36"/>
    </location>
</feature>
<comment type="subcellular location">
    <subcellularLocation>
        <location evidence="4">Cytoplasm</location>
        <location evidence="4">Perinuclear region</location>
    </subcellularLocation>
    <subcellularLocation>
        <location evidence="3">Cytoplasmic vesicle</location>
        <location evidence="3">Autophagosome membrane</location>
        <topology evidence="3">Multi-pass membrane protein</topology>
    </subcellularLocation>
    <subcellularLocation>
        <location evidence="2">Endoplasmic reticulum membrane</location>
        <topology evidence="2">Multi-pass membrane protein</topology>
    </subcellularLocation>
    <subcellularLocation>
        <location evidence="1">Endoplasmic reticulum-Golgi intermediate compartment membrane</location>
        <topology evidence="1">Multi-pass membrane protein</topology>
    </subcellularLocation>
</comment>
<evidence type="ECO:0000256" key="1">
    <source>
        <dbReference type="ARBA" id="ARBA00004457"/>
    </source>
</evidence>
<reference evidence="16" key="2">
    <citation type="submission" date="2025-09" db="UniProtKB">
        <authorList>
            <consortium name="Ensembl"/>
        </authorList>
    </citation>
    <scope>IDENTIFICATION</scope>
</reference>
<dbReference type="Pfam" id="PF23417">
    <property type="entry name" value="STING_TM"/>
    <property type="match status" value="1"/>
</dbReference>
<dbReference type="GO" id="GO:0016239">
    <property type="term" value="P:positive regulation of macroautophagy"/>
    <property type="evidence" value="ECO:0007669"/>
    <property type="project" value="TreeGrafter"/>
</dbReference>
<dbReference type="GO" id="GO:0045087">
    <property type="term" value="P:innate immune response"/>
    <property type="evidence" value="ECO:0007669"/>
    <property type="project" value="TreeGrafter"/>
</dbReference>
<evidence type="ECO:0000256" key="7">
    <source>
        <dbReference type="ARBA" id="ARBA00022692"/>
    </source>
</evidence>
<evidence type="ECO:0000256" key="11">
    <source>
        <dbReference type="ARBA" id="ARBA00023136"/>
    </source>
</evidence>
<protein>
    <recommendedName>
        <fullName evidence="6">Stimulator of interferon genes protein</fullName>
    </recommendedName>
</protein>
<dbReference type="Proteomes" id="UP000694580">
    <property type="component" value="Unplaced"/>
</dbReference>
<evidence type="ECO:0000256" key="6">
    <source>
        <dbReference type="ARBA" id="ARBA00018708"/>
    </source>
</evidence>
<dbReference type="CDD" id="cd22658">
    <property type="entry name" value="STING_C_metazoan-like"/>
    <property type="match status" value="1"/>
</dbReference>
<evidence type="ECO:0000256" key="13">
    <source>
        <dbReference type="SAM" id="Phobius"/>
    </source>
</evidence>
<evidence type="ECO:0000259" key="14">
    <source>
        <dbReference type="Pfam" id="PF15009"/>
    </source>
</evidence>
<evidence type="ECO:0000256" key="2">
    <source>
        <dbReference type="ARBA" id="ARBA00004477"/>
    </source>
</evidence>
<dbReference type="FunFam" id="3.40.50.12100:FF:000001">
    <property type="entry name" value="Stimulator of interferon genes protein"/>
    <property type="match status" value="1"/>
</dbReference>
<evidence type="ECO:0000256" key="12">
    <source>
        <dbReference type="SAM" id="MobiDB-lite"/>
    </source>
</evidence>
<keyword evidence="8" id="KW-0547">Nucleotide-binding</keyword>
<reference evidence="16" key="1">
    <citation type="submission" date="2025-08" db="UniProtKB">
        <authorList>
            <consortium name="Ensembl"/>
        </authorList>
    </citation>
    <scope>IDENTIFICATION</scope>
</reference>
<comment type="similarity">
    <text evidence="5">Belongs to the STING family.</text>
</comment>
<dbReference type="GO" id="GO:0033116">
    <property type="term" value="C:endoplasmic reticulum-Golgi intermediate compartment membrane"/>
    <property type="evidence" value="ECO:0007669"/>
    <property type="project" value="UniProtKB-SubCell"/>
</dbReference>
<dbReference type="GO" id="GO:0061507">
    <property type="term" value="F:2',3'-cyclic GMP-AMP binding"/>
    <property type="evidence" value="ECO:0007669"/>
    <property type="project" value="TreeGrafter"/>
</dbReference>
<feature type="region of interest" description="Disordered" evidence="12">
    <location>
        <begin position="350"/>
        <end position="372"/>
    </location>
</feature>
<evidence type="ECO:0000313" key="17">
    <source>
        <dbReference type="Proteomes" id="UP000694580"/>
    </source>
</evidence>
<evidence type="ECO:0000256" key="9">
    <source>
        <dbReference type="ARBA" id="ARBA00022824"/>
    </source>
</evidence>
<organism evidence="16 17">
    <name type="scientific">Denticeps clupeoides</name>
    <name type="common">denticle herring</name>
    <dbReference type="NCBI Taxonomy" id="299321"/>
    <lineage>
        <taxon>Eukaryota</taxon>
        <taxon>Metazoa</taxon>
        <taxon>Chordata</taxon>
        <taxon>Craniata</taxon>
        <taxon>Vertebrata</taxon>
        <taxon>Euteleostomi</taxon>
        <taxon>Actinopterygii</taxon>
        <taxon>Neopterygii</taxon>
        <taxon>Teleostei</taxon>
        <taxon>Clupei</taxon>
        <taxon>Clupeiformes</taxon>
        <taxon>Denticipitoidei</taxon>
        <taxon>Denticipitidae</taxon>
        <taxon>Denticeps</taxon>
    </lineage>
</organism>
<dbReference type="GO" id="GO:0000421">
    <property type="term" value="C:autophagosome membrane"/>
    <property type="evidence" value="ECO:0007669"/>
    <property type="project" value="UniProtKB-SubCell"/>
</dbReference>
<evidence type="ECO:0000256" key="5">
    <source>
        <dbReference type="ARBA" id="ARBA00009027"/>
    </source>
</evidence>
<dbReference type="InterPro" id="IPR055434">
    <property type="entry name" value="STING_TM"/>
</dbReference>